<dbReference type="EC" id="2.7.13.3" evidence="4"/>
<dbReference type="SMART" id="SM00388">
    <property type="entry name" value="HisKA"/>
    <property type="match status" value="1"/>
</dbReference>
<feature type="domain" description="Response regulatory" evidence="15">
    <location>
        <begin position="1045"/>
        <end position="1161"/>
    </location>
</feature>
<feature type="transmembrane region" description="Helical" evidence="13">
    <location>
        <begin position="70"/>
        <end position="88"/>
    </location>
</feature>
<dbReference type="Pfam" id="PF00512">
    <property type="entry name" value="HisKA"/>
    <property type="match status" value="1"/>
</dbReference>
<evidence type="ECO:0000259" key="15">
    <source>
        <dbReference type="PROSITE" id="PS50110"/>
    </source>
</evidence>
<dbReference type="Pfam" id="PF00072">
    <property type="entry name" value="Response_reg"/>
    <property type="match status" value="1"/>
</dbReference>
<dbReference type="CDD" id="cd00082">
    <property type="entry name" value="HisKA"/>
    <property type="match status" value="1"/>
</dbReference>
<feature type="transmembrane region" description="Helical" evidence="13">
    <location>
        <begin position="6"/>
        <end position="25"/>
    </location>
</feature>
<keyword evidence="7 13" id="KW-0812">Transmembrane</keyword>
<dbReference type="GO" id="GO:0000155">
    <property type="term" value="F:phosphorelay sensor kinase activity"/>
    <property type="evidence" value="ECO:0007669"/>
    <property type="project" value="InterPro"/>
</dbReference>
<keyword evidence="5 11" id="KW-0597">Phosphoprotein</keyword>
<feature type="transmembrane region" description="Helical" evidence="13">
    <location>
        <begin position="498"/>
        <end position="518"/>
    </location>
</feature>
<proteinExistence type="inferred from homology"/>
<organism evidence="16 17">
    <name type="scientific">Hoeflea prorocentri</name>
    <dbReference type="NCBI Taxonomy" id="1922333"/>
    <lineage>
        <taxon>Bacteria</taxon>
        <taxon>Pseudomonadati</taxon>
        <taxon>Pseudomonadota</taxon>
        <taxon>Alphaproteobacteria</taxon>
        <taxon>Hyphomicrobiales</taxon>
        <taxon>Rhizobiaceae</taxon>
        <taxon>Hoeflea</taxon>
    </lineage>
</organism>
<feature type="coiled-coil region" evidence="12">
    <location>
        <begin position="760"/>
        <end position="787"/>
    </location>
</feature>
<dbReference type="InterPro" id="IPR003594">
    <property type="entry name" value="HATPase_dom"/>
</dbReference>
<evidence type="ECO:0000313" key="16">
    <source>
        <dbReference type="EMBL" id="MDA5400299.1"/>
    </source>
</evidence>
<feature type="transmembrane region" description="Helical" evidence="13">
    <location>
        <begin position="41"/>
        <end position="64"/>
    </location>
</feature>
<dbReference type="InterPro" id="IPR011006">
    <property type="entry name" value="CheY-like_superfamily"/>
</dbReference>
<evidence type="ECO:0000256" key="12">
    <source>
        <dbReference type="SAM" id="Coils"/>
    </source>
</evidence>
<dbReference type="EMBL" id="JAPJZI010000001">
    <property type="protein sequence ID" value="MDA5400299.1"/>
    <property type="molecule type" value="Genomic_DNA"/>
</dbReference>
<keyword evidence="10 13" id="KW-0472">Membrane</keyword>
<keyword evidence="8 16" id="KW-0418">Kinase</keyword>
<sequence length="1169" mass="126304">MLAGWVIVTSALLYLLLLFAIASYGDRKTAAERGAGTGRPLIYALSLAVYCTSWTYFGGVGLAAQRGFEFLAIYIGPILMFTLGMPVLRRIVNLAKAEKLTSIADFIAARYGKNPTVAGIVALIAVIGTIPYIALQLKAVSASVAIIMENAPFEAQTDSFLLNDISLIVALLLAGFAVIFGTRHTDATEHQNGLILAVATESVVKLFAFTAVGLFATFLLFDGPSHLLEQARQSATVTDALSYQTSPARWIVLTLLSAVAIVVLPRQFHVTVVENRTESELKTAGYLFPLYLIAINLFVIPIAVAGLLTLPGGGAGDQYVLLLPLVNDLSWLSLATFIGGFSAATAMVIVASVAVAIMISNDLVMPVLLRQNVIRRDSDGGDFTGTLLKIRRTAIVCILLLGYAYYRSANFDGGLASIGLLSFAAIAQFAPALFGGLVWKGANARGTIVGLAGGMAVWTYLLFVPSLGGPDNSDIAANVLNFLVPGTDVFAGARADPFVNSVILSLLVNLALFVIGSLSRPARPLERMQAGVFIPQRSMIRPARNDWQTGITVKQLKQAITKYLGAERTERSFHTYETTRGRWLEPSAPADMDLVRYSEQLLGSAIGSASARLVLSLLFQKEDDTSSDTARLLDEASEALQYNRDLLQSALGQMDQGITVFDRNTRLSVWNRRFRSLLDLPESVGQVGVPLEDIVAILAKRGDIRSDQVKNIIDSFLTMDISWTITLAQSGRIIEIRSNPMPDSGVVTTYADITERVASAKALKQANETLEQRVAERTAELVRVNGELAQAQSHAEEANIGKTRFLAAAGHDILQPLNAARLYSSSLVERLGGSSDRELVQHIDSSLESVESILGAVLDISRLDTGAMKPQVSSFPLNDLLRRIETDFAPLAAENNLELKVIPTSVLVRSDPNLLRRLIQNLVSNAIKYTRSGRVLVGVRHSGSKAFVQVVDTGIGIPSSSFEMVFREFTRLDDGAKTASGLGLGLSIVDRIARVLEHRVHLASTPGRGTDFRVEIPIETNIKRVLPTTRAPAPIQSPAALDGLHVLCIDNEPDIVNGLEILLKGWNCSVVSTGSIADLDRLLADRNEPPDVIVADYHLDDGNGIEAITLIRTHWNVDTAAVLVTADRTLDVRNRAEERSISIFNKPLRPAALRAFLNQIAASRKSAAE</sequence>
<dbReference type="InterPro" id="IPR001789">
    <property type="entry name" value="Sig_transdc_resp-reg_receiver"/>
</dbReference>
<keyword evidence="6" id="KW-0808">Transferase</keyword>
<evidence type="ECO:0000256" key="10">
    <source>
        <dbReference type="ARBA" id="ARBA00023136"/>
    </source>
</evidence>
<evidence type="ECO:0000313" key="17">
    <source>
        <dbReference type="Proteomes" id="UP001151234"/>
    </source>
</evidence>
<dbReference type="GO" id="GO:0022857">
    <property type="term" value="F:transmembrane transporter activity"/>
    <property type="evidence" value="ECO:0007669"/>
    <property type="project" value="InterPro"/>
</dbReference>
<evidence type="ECO:0000256" key="11">
    <source>
        <dbReference type="PROSITE-ProRule" id="PRU00169"/>
    </source>
</evidence>
<dbReference type="PANTHER" id="PTHR43047:SF9">
    <property type="entry name" value="HISTIDINE KINASE"/>
    <property type="match status" value="1"/>
</dbReference>
<dbReference type="Pfam" id="PF02518">
    <property type="entry name" value="HATPase_c"/>
    <property type="match status" value="1"/>
</dbReference>
<feature type="transmembrane region" description="Helical" evidence="13">
    <location>
        <begin position="248"/>
        <end position="265"/>
    </location>
</feature>
<evidence type="ECO:0000256" key="6">
    <source>
        <dbReference type="ARBA" id="ARBA00022679"/>
    </source>
</evidence>
<feature type="transmembrane region" description="Helical" evidence="13">
    <location>
        <begin position="160"/>
        <end position="182"/>
    </location>
</feature>
<gene>
    <name evidence="16" type="ORF">OQ273_17100</name>
</gene>
<keyword evidence="17" id="KW-1185">Reference proteome</keyword>
<comment type="subcellular location">
    <subcellularLocation>
        <location evidence="2">Membrane</location>
        <topology evidence="2">Multi-pass membrane protein</topology>
    </subcellularLocation>
</comment>
<feature type="transmembrane region" description="Helical" evidence="13">
    <location>
        <begin position="446"/>
        <end position="463"/>
    </location>
</feature>
<evidence type="ECO:0000256" key="8">
    <source>
        <dbReference type="ARBA" id="ARBA00022777"/>
    </source>
</evidence>
<dbReference type="SUPFAM" id="SSF52172">
    <property type="entry name" value="CheY-like"/>
    <property type="match status" value="1"/>
</dbReference>
<feature type="transmembrane region" description="Helical" evidence="13">
    <location>
        <begin position="418"/>
        <end position="439"/>
    </location>
</feature>
<evidence type="ECO:0000256" key="1">
    <source>
        <dbReference type="ARBA" id="ARBA00000085"/>
    </source>
</evidence>
<dbReference type="RefSeq" id="WP_267993126.1">
    <property type="nucleotide sequence ID" value="NZ_JAPJZI010000001.1"/>
</dbReference>
<dbReference type="InterPro" id="IPR035965">
    <property type="entry name" value="PAS-like_dom_sf"/>
</dbReference>
<dbReference type="Gene3D" id="3.30.565.10">
    <property type="entry name" value="Histidine kinase-like ATPase, C-terminal domain"/>
    <property type="match status" value="1"/>
</dbReference>
<feature type="modified residue" description="4-aspartylphosphate" evidence="11">
    <location>
        <position position="1096"/>
    </location>
</feature>
<dbReference type="CDD" id="cd00156">
    <property type="entry name" value="REC"/>
    <property type="match status" value="1"/>
</dbReference>
<dbReference type="InterPro" id="IPR036097">
    <property type="entry name" value="HisK_dim/P_sf"/>
</dbReference>
<evidence type="ECO:0000256" key="2">
    <source>
        <dbReference type="ARBA" id="ARBA00004141"/>
    </source>
</evidence>
<reference evidence="16" key="1">
    <citation type="submission" date="2022-11" db="EMBL/GenBank/DDBJ databases">
        <title>Draft genome sequence of Hoeflea poritis E7-10 and Hoeflea prorocentri PM5-8, separated from scleractinian coral Porites lutea and marine dinoflagellate.</title>
        <authorList>
            <person name="Zhang G."/>
            <person name="Wei Q."/>
            <person name="Cai L."/>
        </authorList>
    </citation>
    <scope>NUCLEOTIDE SEQUENCE</scope>
    <source>
        <strain evidence="16">PM5-8</strain>
    </source>
</reference>
<feature type="transmembrane region" description="Helical" evidence="13">
    <location>
        <begin position="194"/>
        <end position="221"/>
    </location>
</feature>
<dbReference type="Pfam" id="PF12860">
    <property type="entry name" value="PAS_7"/>
    <property type="match status" value="1"/>
</dbReference>
<dbReference type="GO" id="GO:0005886">
    <property type="term" value="C:plasma membrane"/>
    <property type="evidence" value="ECO:0007669"/>
    <property type="project" value="TreeGrafter"/>
</dbReference>
<dbReference type="Gene3D" id="1.20.1730.10">
    <property type="entry name" value="Sodium/glucose cotransporter"/>
    <property type="match status" value="1"/>
</dbReference>
<dbReference type="FunFam" id="1.10.287.130:FF:000063">
    <property type="entry name" value="Hybrid sensor histidine kinase/response regulator"/>
    <property type="match status" value="1"/>
</dbReference>
<feature type="transmembrane region" description="Helical" evidence="13">
    <location>
        <begin position="330"/>
        <end position="359"/>
    </location>
</feature>
<keyword evidence="9 13" id="KW-1133">Transmembrane helix</keyword>
<dbReference type="Gene3D" id="1.10.287.130">
    <property type="match status" value="1"/>
</dbReference>
<dbReference type="InterPro" id="IPR001734">
    <property type="entry name" value="Na/solute_symporter"/>
</dbReference>
<evidence type="ECO:0000256" key="5">
    <source>
        <dbReference type="ARBA" id="ARBA00022553"/>
    </source>
</evidence>
<dbReference type="Gene3D" id="3.40.50.2300">
    <property type="match status" value="1"/>
</dbReference>
<evidence type="ECO:0000259" key="14">
    <source>
        <dbReference type="PROSITE" id="PS50109"/>
    </source>
</evidence>
<evidence type="ECO:0000256" key="4">
    <source>
        <dbReference type="ARBA" id="ARBA00012438"/>
    </source>
</evidence>
<dbReference type="PROSITE" id="PS50109">
    <property type="entry name" value="HIS_KIN"/>
    <property type="match status" value="1"/>
</dbReference>
<dbReference type="AlphaFoldDB" id="A0A9X3ZIJ2"/>
<dbReference type="SUPFAM" id="SSF55785">
    <property type="entry name" value="PYP-like sensor domain (PAS domain)"/>
    <property type="match status" value="1"/>
</dbReference>
<dbReference type="CDD" id="cd10322">
    <property type="entry name" value="SLC5sbd"/>
    <property type="match status" value="1"/>
</dbReference>
<dbReference type="GO" id="GO:0009927">
    <property type="term" value="F:histidine phosphotransfer kinase activity"/>
    <property type="evidence" value="ECO:0007669"/>
    <property type="project" value="TreeGrafter"/>
</dbReference>
<comment type="similarity">
    <text evidence="3">Belongs to the sodium:solute symporter (SSF) (TC 2.A.21) family.</text>
</comment>
<accession>A0A9X3ZIJ2</accession>
<dbReference type="InterPro" id="IPR003661">
    <property type="entry name" value="HisK_dim/P_dom"/>
</dbReference>
<feature type="transmembrane region" description="Helical" evidence="13">
    <location>
        <begin position="120"/>
        <end position="148"/>
    </location>
</feature>
<dbReference type="PROSITE" id="PS50110">
    <property type="entry name" value="RESPONSE_REGULATORY"/>
    <property type="match status" value="1"/>
</dbReference>
<protein>
    <recommendedName>
        <fullName evidence="4">histidine kinase</fullName>
        <ecNumber evidence="4">2.7.13.3</ecNumber>
    </recommendedName>
</protein>
<dbReference type="InterPro" id="IPR005467">
    <property type="entry name" value="His_kinase_dom"/>
</dbReference>
<dbReference type="InterPro" id="IPR004358">
    <property type="entry name" value="Sig_transdc_His_kin-like_C"/>
</dbReference>
<dbReference type="InterPro" id="IPR036890">
    <property type="entry name" value="HATPase_C_sf"/>
</dbReference>
<name>A0A9X3ZIJ2_9HYPH</name>
<dbReference type="InterPro" id="IPR038377">
    <property type="entry name" value="Na/Glc_symporter_sf"/>
</dbReference>
<comment type="catalytic activity">
    <reaction evidence="1">
        <text>ATP + protein L-histidine = ADP + protein N-phospho-L-histidine.</text>
        <dbReference type="EC" id="2.7.13.3"/>
    </reaction>
</comment>
<dbReference type="PROSITE" id="PS50283">
    <property type="entry name" value="NA_SOLUT_SYMP_3"/>
    <property type="match status" value="1"/>
</dbReference>
<comment type="caution">
    <text evidence="16">The sequence shown here is derived from an EMBL/GenBank/DDBJ whole genome shotgun (WGS) entry which is preliminary data.</text>
</comment>
<dbReference type="Gene3D" id="3.30.450.20">
    <property type="entry name" value="PAS domain"/>
    <property type="match status" value="1"/>
</dbReference>
<dbReference type="SMART" id="SM00448">
    <property type="entry name" value="REC"/>
    <property type="match status" value="1"/>
</dbReference>
<evidence type="ECO:0000256" key="7">
    <source>
        <dbReference type="ARBA" id="ARBA00022692"/>
    </source>
</evidence>
<evidence type="ECO:0000256" key="13">
    <source>
        <dbReference type="SAM" id="Phobius"/>
    </source>
</evidence>
<dbReference type="PRINTS" id="PR00344">
    <property type="entry name" value="BCTRLSENSOR"/>
</dbReference>
<dbReference type="NCBIfam" id="NF041832">
    <property type="entry name" value="near_NosP_CTERM"/>
    <property type="match status" value="1"/>
</dbReference>
<evidence type="ECO:0000256" key="3">
    <source>
        <dbReference type="ARBA" id="ARBA00006434"/>
    </source>
</evidence>
<feature type="transmembrane region" description="Helical" evidence="13">
    <location>
        <begin position="286"/>
        <end position="310"/>
    </location>
</feature>
<dbReference type="FunFam" id="3.30.565.10:FF:000049">
    <property type="entry name" value="Two-component sensor histidine kinase"/>
    <property type="match status" value="1"/>
</dbReference>
<dbReference type="SUPFAM" id="SSF55874">
    <property type="entry name" value="ATPase domain of HSP90 chaperone/DNA topoisomerase II/histidine kinase"/>
    <property type="match status" value="1"/>
</dbReference>
<feature type="domain" description="Histidine kinase" evidence="14">
    <location>
        <begin position="808"/>
        <end position="1020"/>
    </location>
</feature>
<dbReference type="PANTHER" id="PTHR43047">
    <property type="entry name" value="TWO-COMPONENT HISTIDINE PROTEIN KINASE"/>
    <property type="match status" value="1"/>
</dbReference>
<evidence type="ECO:0000256" key="9">
    <source>
        <dbReference type="ARBA" id="ARBA00022989"/>
    </source>
</evidence>
<keyword evidence="12" id="KW-0175">Coiled coil</keyword>
<dbReference type="Proteomes" id="UP001151234">
    <property type="component" value="Unassembled WGS sequence"/>
</dbReference>
<dbReference type="SMART" id="SM00387">
    <property type="entry name" value="HATPase_c"/>
    <property type="match status" value="1"/>
</dbReference>
<dbReference type="SUPFAM" id="SSF47384">
    <property type="entry name" value="Homodimeric domain of signal transducing histidine kinase"/>
    <property type="match status" value="1"/>
</dbReference>